<dbReference type="EMBL" id="MJLZ01000071">
    <property type="protein sequence ID" value="RLM18273.1"/>
    <property type="molecule type" value="Genomic_DNA"/>
</dbReference>
<accession>A0A421DJ47</accession>
<dbReference type="RefSeq" id="WP_121576609.1">
    <property type="nucleotide sequence ID" value="NZ_MJLZ01000071.1"/>
</dbReference>
<proteinExistence type="predicted"/>
<evidence type="ECO:0000313" key="1">
    <source>
        <dbReference type="EMBL" id="RLM18273.1"/>
    </source>
</evidence>
<evidence type="ECO:0008006" key="3">
    <source>
        <dbReference type="Google" id="ProtNLM"/>
    </source>
</evidence>
<gene>
    <name evidence="1" type="ORF">BIY29_18485</name>
</gene>
<comment type="caution">
    <text evidence="1">The sequence shown here is derived from an EMBL/GenBank/DDBJ whole genome shotgun (WGS) entry which is preliminary data.</text>
</comment>
<dbReference type="AlphaFoldDB" id="A0A421DJ47"/>
<dbReference type="SUPFAM" id="SSF53448">
    <property type="entry name" value="Nucleotide-diphospho-sugar transferases"/>
    <property type="match status" value="1"/>
</dbReference>
<keyword evidence="2" id="KW-1185">Reference proteome</keyword>
<organism evidence="1 2">
    <name type="scientific">Brenneria alni</name>
    <dbReference type="NCBI Taxonomy" id="71656"/>
    <lineage>
        <taxon>Bacteria</taxon>
        <taxon>Pseudomonadati</taxon>
        <taxon>Pseudomonadota</taxon>
        <taxon>Gammaproteobacteria</taxon>
        <taxon>Enterobacterales</taxon>
        <taxon>Pectobacteriaceae</taxon>
        <taxon>Brenneria</taxon>
    </lineage>
</organism>
<name>A0A421DJ47_9GAMM</name>
<dbReference type="OrthoDB" id="5829996at2"/>
<sequence length="283" mass="32992">MGFDNIILVVIYDKCIDESMTLKTIAKFGFSNSKLLIYNNGPLNISIDENCFPELFSSFDSIELINDISNKPLSYLYNDFIEKYDRVKKYIILDDDTIITESFHYSVLYSEYDIELPRIVSNFDGEIYYPISSGIVVEGDEILDAKDTFSIGSGLIINRRVIDKFQKHKLNPFNEAFALYGVDISFFRNIKVLINLGEVFTMRTSSILYHSLSRVEENQSSFRTRERLIDFALAVRHYPTLWSFLSLIKKVIIFSSRLKFHESFLMIRIFLSGIHPRCKKNRH</sequence>
<protein>
    <recommendedName>
        <fullName evidence="3">Glycosyl transferase</fullName>
    </recommendedName>
</protein>
<dbReference type="Proteomes" id="UP000285648">
    <property type="component" value="Unassembled WGS sequence"/>
</dbReference>
<dbReference type="InterPro" id="IPR029044">
    <property type="entry name" value="Nucleotide-diphossugar_trans"/>
</dbReference>
<evidence type="ECO:0000313" key="2">
    <source>
        <dbReference type="Proteomes" id="UP000285648"/>
    </source>
</evidence>
<reference evidence="1 2" key="1">
    <citation type="submission" date="2016-09" db="EMBL/GenBank/DDBJ databases">
        <authorList>
            <person name="Doonan J."/>
            <person name="Pachebat J.A."/>
            <person name="Golyshin P.N."/>
            <person name="Denman S."/>
            <person name="Mcdonald J.E."/>
        </authorList>
    </citation>
    <scope>NUCLEOTIDE SEQUENCE [LARGE SCALE GENOMIC DNA]</scope>
    <source>
        <strain evidence="1 2">NCPPB 3934</strain>
    </source>
</reference>